<evidence type="ECO:0000256" key="1">
    <source>
        <dbReference type="SAM" id="Coils"/>
    </source>
</evidence>
<reference evidence="3 4" key="1">
    <citation type="submission" date="2018-08" db="EMBL/GenBank/DDBJ databases">
        <title>Chitinophagaceae sp. K23C18032701, a novel bacterium isolated from forest soil.</title>
        <authorList>
            <person name="Wang C."/>
        </authorList>
    </citation>
    <scope>NUCLEOTIDE SEQUENCE [LARGE SCALE GENOMIC DNA]</scope>
    <source>
        <strain evidence="3 4">K23C18032701</strain>
    </source>
</reference>
<feature type="signal peptide" evidence="2">
    <location>
        <begin position="1"/>
        <end position="19"/>
    </location>
</feature>
<feature type="coiled-coil region" evidence="1">
    <location>
        <begin position="417"/>
        <end position="451"/>
    </location>
</feature>
<accession>A0A3E1NJ40</accession>
<organism evidence="3 4">
    <name type="scientific">Deminuibacter soli</name>
    <dbReference type="NCBI Taxonomy" id="2291815"/>
    <lineage>
        <taxon>Bacteria</taxon>
        <taxon>Pseudomonadati</taxon>
        <taxon>Bacteroidota</taxon>
        <taxon>Chitinophagia</taxon>
        <taxon>Chitinophagales</taxon>
        <taxon>Chitinophagaceae</taxon>
        <taxon>Deminuibacter</taxon>
    </lineage>
</organism>
<dbReference type="EMBL" id="QTJU01000003">
    <property type="protein sequence ID" value="RFM27949.1"/>
    <property type="molecule type" value="Genomic_DNA"/>
</dbReference>
<evidence type="ECO:0000256" key="2">
    <source>
        <dbReference type="SAM" id="SignalP"/>
    </source>
</evidence>
<feature type="chain" id="PRO_5017602134" description="BZIP transcription factor" evidence="2">
    <location>
        <begin position="20"/>
        <end position="452"/>
    </location>
</feature>
<gene>
    <name evidence="3" type="ORF">DXN05_10405</name>
</gene>
<keyword evidence="4" id="KW-1185">Reference proteome</keyword>
<keyword evidence="1" id="KW-0175">Coiled coil</keyword>
<dbReference type="Proteomes" id="UP000261284">
    <property type="component" value="Unassembled WGS sequence"/>
</dbReference>
<name>A0A3E1NJ40_9BACT</name>
<protein>
    <recommendedName>
        <fullName evidence="5">BZIP transcription factor</fullName>
    </recommendedName>
</protein>
<keyword evidence="2" id="KW-0732">Signal</keyword>
<evidence type="ECO:0000313" key="4">
    <source>
        <dbReference type="Proteomes" id="UP000261284"/>
    </source>
</evidence>
<evidence type="ECO:0000313" key="3">
    <source>
        <dbReference type="EMBL" id="RFM27949.1"/>
    </source>
</evidence>
<sequence>MRKLTALTVALFLAHAAGAQWSSATGGTNADPIWHIGTVGINNNTPLAPLDVGNTQTQKVTAVLSRLLEGTGTDMGTCLDIFSGATLPVNTSSFSLEHRFYGLVNSAVIFNRGADRTGGYLTFATNDGTEKMRLDKDGRMGLGTTAPRAQLHVYAASAANTWTGRAMFGNEVASPFIGSYGTIPVVGSVDASSNFQKLYLNTVNGVAGAEVVANKLGVGIANPSSTLHVAGPTTLAGTLLVTDVATIASLNTGTDVRVGGKLQVVNNIQLGGQMFWDNPQYRAIQLAKHPDGTSYLVQFTNTMTSSQGNANGGFDFSDYQGTSIMRMANYNVGIGTTNPTAKLSVNGTVLAKQIKVSQSAASWPDYVFAPGYQLPSLDSVAQYITDNKHLPEMPAAKEIETNGQDVGDIQKLMLKKMEEMTLYMIELKKKNEQLEQRNEQLAKRVEQLEKNK</sequence>
<comment type="caution">
    <text evidence="3">The sequence shown here is derived from an EMBL/GenBank/DDBJ whole genome shotgun (WGS) entry which is preliminary data.</text>
</comment>
<evidence type="ECO:0008006" key="5">
    <source>
        <dbReference type="Google" id="ProtNLM"/>
    </source>
</evidence>
<proteinExistence type="predicted"/>
<dbReference type="AlphaFoldDB" id="A0A3E1NJ40"/>
<dbReference type="RefSeq" id="WP_116847196.1">
    <property type="nucleotide sequence ID" value="NZ_QTJU01000003.1"/>
</dbReference>
<dbReference type="OrthoDB" id="9808753at2"/>